<dbReference type="EMBL" id="UYRW01006856">
    <property type="protein sequence ID" value="VDM94638.1"/>
    <property type="molecule type" value="Genomic_DNA"/>
</dbReference>
<dbReference type="WBParaSite" id="nOo.2.0.1.t10911-RA">
    <property type="protein sequence ID" value="nOo.2.0.1.t10911-RA"/>
    <property type="gene ID" value="nOo.2.0.1.g10911"/>
</dbReference>
<evidence type="ECO:0000313" key="1">
    <source>
        <dbReference type="EMBL" id="VDM94638.1"/>
    </source>
</evidence>
<reference evidence="3" key="1">
    <citation type="submission" date="2016-06" db="UniProtKB">
        <authorList>
            <consortium name="WormBaseParasite"/>
        </authorList>
    </citation>
    <scope>IDENTIFICATION</scope>
</reference>
<name>A0A182ERZ3_ONCOC</name>
<gene>
    <name evidence="1" type="ORF">NOO_LOCUS10911</name>
</gene>
<evidence type="ECO:0000313" key="3">
    <source>
        <dbReference type="WBParaSite" id="nOo.2.0.1.t10911-RA"/>
    </source>
</evidence>
<proteinExistence type="predicted"/>
<evidence type="ECO:0000313" key="2">
    <source>
        <dbReference type="Proteomes" id="UP000271087"/>
    </source>
</evidence>
<reference evidence="1 2" key="2">
    <citation type="submission" date="2018-08" db="EMBL/GenBank/DDBJ databases">
        <authorList>
            <person name="Laetsch R D."/>
            <person name="Stevens L."/>
            <person name="Kumar S."/>
            <person name="Blaxter L. M."/>
        </authorList>
    </citation>
    <scope>NUCLEOTIDE SEQUENCE [LARGE SCALE GENOMIC DNA]</scope>
</reference>
<dbReference type="Proteomes" id="UP000271087">
    <property type="component" value="Unassembled WGS sequence"/>
</dbReference>
<keyword evidence="2" id="KW-1185">Reference proteome</keyword>
<sequence length="55" mass="6789">DRNKRSLDQLVQPSWRALQRNRQVIHQPYARSRMFLDSNPTRPLFLQSKYPYHYD</sequence>
<organism evidence="3">
    <name type="scientific">Onchocerca ochengi</name>
    <name type="common">Filarial nematode worm</name>
    <dbReference type="NCBI Taxonomy" id="42157"/>
    <lineage>
        <taxon>Eukaryota</taxon>
        <taxon>Metazoa</taxon>
        <taxon>Ecdysozoa</taxon>
        <taxon>Nematoda</taxon>
        <taxon>Chromadorea</taxon>
        <taxon>Rhabditida</taxon>
        <taxon>Spirurina</taxon>
        <taxon>Spiruromorpha</taxon>
        <taxon>Filarioidea</taxon>
        <taxon>Onchocercidae</taxon>
        <taxon>Onchocerca</taxon>
    </lineage>
</organism>
<dbReference type="AlphaFoldDB" id="A0A182ERZ3"/>
<protein>
    <submittedName>
        <fullName evidence="3">Ovule protein</fullName>
    </submittedName>
</protein>
<accession>A0A182ERZ3</accession>